<comment type="caution">
    <text evidence="2">The sequence shown here is derived from an EMBL/GenBank/DDBJ whole genome shotgun (WGS) entry which is preliminary data.</text>
</comment>
<dbReference type="GO" id="GO:0016787">
    <property type="term" value="F:hydrolase activity"/>
    <property type="evidence" value="ECO:0007669"/>
    <property type="project" value="UniProtKB-KW"/>
</dbReference>
<name>A0A8J7DLM6_9CYAN</name>
<dbReference type="PRINTS" id="PR00111">
    <property type="entry name" value="ABHYDROLASE"/>
</dbReference>
<dbReference type="InterPro" id="IPR000073">
    <property type="entry name" value="AB_hydrolase_1"/>
</dbReference>
<dbReference type="PANTHER" id="PTHR43194:SF2">
    <property type="entry name" value="PEROXISOMAL MEMBRANE PROTEIN LPX1"/>
    <property type="match status" value="1"/>
</dbReference>
<dbReference type="EMBL" id="JADEWZ010000006">
    <property type="protein sequence ID" value="MBE9115373.1"/>
    <property type="molecule type" value="Genomic_DNA"/>
</dbReference>
<sequence>MFLRTVNSRQLIHTGITTSVGLTTEQSIEVGAWKWFYREAKPETETDKTPVVFLHGIPSQSYSWCEIMPKLAERGMRAIAPDWIGHGFSDKPEKQDFAYTPEAYREALGQFLDALELERVSLVVQGFLASVGIQYALRNRDRVQRLVILNTPLSPNVKLPWKMKQWSIPLVGDMVVQDPLIVDRTLEGGSGFLISDENLDVYRKPFLQASVVGRALKTTTQRLDLPKVTAELEKELPTWTKPLQIIWGCADPWLDVSPVEILAQSRNNIELVKLPEAKHYPQEHWSEEISKVLVDFLRRQDPTGETG</sequence>
<protein>
    <submittedName>
        <fullName evidence="2">Alpha/beta fold hydrolase</fullName>
    </submittedName>
</protein>
<feature type="domain" description="AB hydrolase-1" evidence="1">
    <location>
        <begin position="50"/>
        <end position="282"/>
    </location>
</feature>
<dbReference type="PRINTS" id="PR00412">
    <property type="entry name" value="EPOXHYDRLASE"/>
</dbReference>
<dbReference type="InterPro" id="IPR029058">
    <property type="entry name" value="AB_hydrolase_fold"/>
</dbReference>
<reference evidence="2" key="1">
    <citation type="submission" date="2020-10" db="EMBL/GenBank/DDBJ databases">
        <authorList>
            <person name="Castelo-Branco R."/>
            <person name="Eusebio N."/>
            <person name="Adriana R."/>
            <person name="Vieira A."/>
            <person name="Brugerolle De Fraissinette N."/>
            <person name="Rezende De Castro R."/>
            <person name="Schneider M.P."/>
            <person name="Vasconcelos V."/>
            <person name="Leao P.N."/>
        </authorList>
    </citation>
    <scope>NUCLEOTIDE SEQUENCE</scope>
    <source>
        <strain evidence="2">LEGE 07157</strain>
    </source>
</reference>
<keyword evidence="2" id="KW-0378">Hydrolase</keyword>
<dbReference type="Pfam" id="PF00561">
    <property type="entry name" value="Abhydrolase_1"/>
    <property type="match status" value="1"/>
</dbReference>
<evidence type="ECO:0000259" key="1">
    <source>
        <dbReference type="Pfam" id="PF00561"/>
    </source>
</evidence>
<gene>
    <name evidence="2" type="ORF">IQ249_05615</name>
</gene>
<evidence type="ECO:0000313" key="3">
    <source>
        <dbReference type="Proteomes" id="UP000654482"/>
    </source>
</evidence>
<keyword evidence="3" id="KW-1185">Reference proteome</keyword>
<dbReference type="SUPFAM" id="SSF53474">
    <property type="entry name" value="alpha/beta-Hydrolases"/>
    <property type="match status" value="1"/>
</dbReference>
<dbReference type="InterPro" id="IPR050228">
    <property type="entry name" value="Carboxylesterase_BioH"/>
</dbReference>
<dbReference type="AlphaFoldDB" id="A0A8J7DLM6"/>
<dbReference type="Proteomes" id="UP000654482">
    <property type="component" value="Unassembled WGS sequence"/>
</dbReference>
<accession>A0A8J7DLM6</accession>
<organism evidence="2 3">
    <name type="scientific">Lusitaniella coriacea LEGE 07157</name>
    <dbReference type="NCBI Taxonomy" id="945747"/>
    <lineage>
        <taxon>Bacteria</taxon>
        <taxon>Bacillati</taxon>
        <taxon>Cyanobacteriota</taxon>
        <taxon>Cyanophyceae</taxon>
        <taxon>Spirulinales</taxon>
        <taxon>Lusitaniellaceae</taxon>
        <taxon>Lusitaniella</taxon>
    </lineage>
</organism>
<dbReference type="InterPro" id="IPR000639">
    <property type="entry name" value="Epox_hydrolase-like"/>
</dbReference>
<evidence type="ECO:0000313" key="2">
    <source>
        <dbReference type="EMBL" id="MBE9115373.1"/>
    </source>
</evidence>
<dbReference type="PANTHER" id="PTHR43194">
    <property type="entry name" value="HYDROLASE ALPHA/BETA FOLD FAMILY"/>
    <property type="match status" value="1"/>
</dbReference>
<proteinExistence type="predicted"/>
<dbReference type="Gene3D" id="3.40.50.1820">
    <property type="entry name" value="alpha/beta hydrolase"/>
    <property type="match status" value="1"/>
</dbReference>